<dbReference type="Proteomes" id="UP000249390">
    <property type="component" value="Unassembled WGS sequence"/>
</dbReference>
<sequence>MAMVGSTYVFRDTWEMEKRQVFLRSYHFCRRRGVAEKVKGSLFRVKRVIWVRLRSAASFRRSVWARLRDGLSCCRPRRRRRRRRRGCLFFCQKTFWRLLSAPRRRAQTMDSADCLFFGRHFTQKGLPGIFLEKTLTNVF</sequence>
<evidence type="ECO:0000313" key="2">
    <source>
        <dbReference type="Proteomes" id="UP000249390"/>
    </source>
</evidence>
<gene>
    <name evidence="1" type="ORF">DM860_007509</name>
</gene>
<accession>A0A328E8D0</accession>
<protein>
    <submittedName>
        <fullName evidence="1">Uncharacterized protein</fullName>
    </submittedName>
</protein>
<keyword evidence="2" id="KW-1185">Reference proteome</keyword>
<proteinExistence type="predicted"/>
<comment type="caution">
    <text evidence="1">The sequence shown here is derived from an EMBL/GenBank/DDBJ whole genome shotgun (WGS) entry which is preliminary data.</text>
</comment>
<evidence type="ECO:0000313" key="1">
    <source>
        <dbReference type="EMBL" id="RAL52741.1"/>
    </source>
</evidence>
<organism evidence="1 2">
    <name type="scientific">Cuscuta australis</name>
    <dbReference type="NCBI Taxonomy" id="267555"/>
    <lineage>
        <taxon>Eukaryota</taxon>
        <taxon>Viridiplantae</taxon>
        <taxon>Streptophyta</taxon>
        <taxon>Embryophyta</taxon>
        <taxon>Tracheophyta</taxon>
        <taxon>Spermatophyta</taxon>
        <taxon>Magnoliopsida</taxon>
        <taxon>eudicotyledons</taxon>
        <taxon>Gunneridae</taxon>
        <taxon>Pentapetalae</taxon>
        <taxon>asterids</taxon>
        <taxon>lamiids</taxon>
        <taxon>Solanales</taxon>
        <taxon>Convolvulaceae</taxon>
        <taxon>Cuscuteae</taxon>
        <taxon>Cuscuta</taxon>
        <taxon>Cuscuta subgen. Grammica</taxon>
        <taxon>Cuscuta sect. Cleistogrammica</taxon>
    </lineage>
</organism>
<dbReference type="EMBL" id="NQVE01000030">
    <property type="protein sequence ID" value="RAL52741.1"/>
    <property type="molecule type" value="Genomic_DNA"/>
</dbReference>
<name>A0A328E8D0_9ASTE</name>
<reference evidence="1 2" key="1">
    <citation type="submission" date="2018-06" db="EMBL/GenBank/DDBJ databases">
        <title>The Genome of Cuscuta australis (Dodder) Provides Insight into the Evolution of Plant Parasitism.</title>
        <authorList>
            <person name="Liu H."/>
        </authorList>
    </citation>
    <scope>NUCLEOTIDE SEQUENCE [LARGE SCALE GENOMIC DNA]</scope>
    <source>
        <strain evidence="2">cv. Yunnan</strain>
        <tissue evidence="1">Vines</tissue>
    </source>
</reference>
<dbReference type="AlphaFoldDB" id="A0A328E8D0"/>